<reference evidence="2 3" key="1">
    <citation type="submission" date="2011-11" db="EMBL/GenBank/DDBJ databases">
        <authorList>
            <person name="Weinstock G."/>
            <person name="Sodergren E."/>
            <person name="Clifton S."/>
            <person name="Fulton L."/>
            <person name="Fulton B."/>
            <person name="Courtney L."/>
            <person name="Fronick C."/>
            <person name="Harrison M."/>
            <person name="Strong C."/>
            <person name="Farmer C."/>
            <person name="Delahaunty K."/>
            <person name="Markovic C."/>
            <person name="Hall O."/>
            <person name="Minx P."/>
            <person name="Tomlinson C."/>
            <person name="Mitreva M."/>
            <person name="Hou S."/>
            <person name="Chen J."/>
            <person name="Wollam A."/>
            <person name="Pepin K.H."/>
            <person name="Johnson M."/>
            <person name="Bhonagiri V."/>
            <person name="Zhang X."/>
            <person name="Suruliraj S."/>
            <person name="Warren W."/>
            <person name="Chinwalla A."/>
            <person name="Mardis E.R."/>
            <person name="Wilson R.K."/>
        </authorList>
    </citation>
    <scope>NUCLEOTIDE SEQUENCE [LARGE SCALE GENOMIC DNA]</scope>
    <source>
        <strain evidence="2 3">YIT 11816</strain>
    </source>
</reference>
<dbReference type="HOGENOM" id="CLU_3104652_0_0_4"/>
<sequence length="51" mass="5240">MRPEAHSGGRSAGRRATKKGTTPKDHSLFLRFTGKPAGGIAVAAAFDSSSP</sequence>
<dbReference type="STRING" id="762967.HMPREF9440_02508"/>
<evidence type="ECO:0000313" key="3">
    <source>
        <dbReference type="Proteomes" id="UP000004956"/>
    </source>
</evidence>
<organism evidence="2 3">
    <name type="scientific">Sutterella parvirubra YIT 11816</name>
    <dbReference type="NCBI Taxonomy" id="762967"/>
    <lineage>
        <taxon>Bacteria</taxon>
        <taxon>Pseudomonadati</taxon>
        <taxon>Pseudomonadota</taxon>
        <taxon>Betaproteobacteria</taxon>
        <taxon>Burkholderiales</taxon>
        <taxon>Sutterellaceae</taxon>
        <taxon>Sutterella</taxon>
    </lineage>
</organism>
<dbReference type="Proteomes" id="UP000004956">
    <property type="component" value="Unassembled WGS sequence"/>
</dbReference>
<accession>H3KIA0</accession>
<name>H3KIA0_9BURK</name>
<proteinExistence type="predicted"/>
<gene>
    <name evidence="2" type="ORF">HMPREF9440_02508</name>
</gene>
<dbReference type="AlphaFoldDB" id="H3KIA0"/>
<comment type="caution">
    <text evidence="2">The sequence shown here is derived from an EMBL/GenBank/DDBJ whole genome shotgun (WGS) entry which is preliminary data.</text>
</comment>
<evidence type="ECO:0000313" key="2">
    <source>
        <dbReference type="EMBL" id="EHY30147.1"/>
    </source>
</evidence>
<keyword evidence="3" id="KW-1185">Reference proteome</keyword>
<evidence type="ECO:0000256" key="1">
    <source>
        <dbReference type="SAM" id="MobiDB-lite"/>
    </source>
</evidence>
<feature type="region of interest" description="Disordered" evidence="1">
    <location>
        <begin position="1"/>
        <end position="31"/>
    </location>
</feature>
<dbReference type="EMBL" id="AFBQ01000384">
    <property type="protein sequence ID" value="EHY30147.1"/>
    <property type="molecule type" value="Genomic_DNA"/>
</dbReference>
<protein>
    <submittedName>
        <fullName evidence="2">Uncharacterized protein</fullName>
    </submittedName>
</protein>